<dbReference type="Proteomes" id="UP000030645">
    <property type="component" value="Unassembled WGS sequence"/>
</dbReference>
<organism evidence="2 3">
    <name type="scientific">Morus notabilis</name>
    <dbReference type="NCBI Taxonomy" id="981085"/>
    <lineage>
        <taxon>Eukaryota</taxon>
        <taxon>Viridiplantae</taxon>
        <taxon>Streptophyta</taxon>
        <taxon>Embryophyta</taxon>
        <taxon>Tracheophyta</taxon>
        <taxon>Spermatophyta</taxon>
        <taxon>Magnoliopsida</taxon>
        <taxon>eudicotyledons</taxon>
        <taxon>Gunneridae</taxon>
        <taxon>Pentapetalae</taxon>
        <taxon>rosids</taxon>
        <taxon>fabids</taxon>
        <taxon>Rosales</taxon>
        <taxon>Moraceae</taxon>
        <taxon>Moreae</taxon>
        <taxon>Morus</taxon>
    </lineage>
</organism>
<feature type="region of interest" description="Disordered" evidence="1">
    <location>
        <begin position="183"/>
        <end position="212"/>
    </location>
</feature>
<accession>W9QHH9</accession>
<feature type="compositionally biased region" description="Polar residues" evidence="1">
    <location>
        <begin position="108"/>
        <end position="119"/>
    </location>
</feature>
<protein>
    <submittedName>
        <fullName evidence="2">Uncharacterized protein</fullName>
    </submittedName>
</protein>
<keyword evidence="3" id="KW-1185">Reference proteome</keyword>
<sequence length="212" mass="23732">MDMVPLLVRGMRPRRWAINSSLLLLITFVEVRHSRWQDLLQVHADEKVGVSGELFELSAGEQASDEEVGDPGELLRLSSARAKLDPRRHNPPRSGDRPPSNERERNSTEQNSDSPSPSQSREKRMDMVPLLVRGMRPRRWAINSSLLLLITFVEVRHSRWQDLLQVHADEKVGVSGELFELSAGEQASDEEVGDPGELLRLSSARAKLGTGG</sequence>
<reference evidence="3" key="1">
    <citation type="submission" date="2013-01" db="EMBL/GenBank/DDBJ databases">
        <title>Draft Genome Sequence of a Mulberry Tree, Morus notabilis C.K. Schneid.</title>
        <authorList>
            <person name="He N."/>
            <person name="Zhao S."/>
        </authorList>
    </citation>
    <scope>NUCLEOTIDE SEQUENCE</scope>
</reference>
<feature type="region of interest" description="Disordered" evidence="1">
    <location>
        <begin position="80"/>
        <end position="125"/>
    </location>
</feature>
<dbReference type="AlphaFoldDB" id="W9QHH9"/>
<dbReference type="EMBL" id="KE343634">
    <property type="protein sequence ID" value="EXB37494.1"/>
    <property type="molecule type" value="Genomic_DNA"/>
</dbReference>
<evidence type="ECO:0000256" key="1">
    <source>
        <dbReference type="SAM" id="MobiDB-lite"/>
    </source>
</evidence>
<proteinExistence type="predicted"/>
<evidence type="ECO:0000313" key="2">
    <source>
        <dbReference type="EMBL" id="EXB37494.1"/>
    </source>
</evidence>
<name>W9QHH9_9ROSA</name>
<gene>
    <name evidence="2" type="ORF">L484_005707</name>
</gene>
<evidence type="ECO:0000313" key="3">
    <source>
        <dbReference type="Proteomes" id="UP000030645"/>
    </source>
</evidence>
<feature type="compositionally biased region" description="Basic and acidic residues" evidence="1">
    <location>
        <begin position="82"/>
        <end position="107"/>
    </location>
</feature>